<feature type="compositionally biased region" description="Low complexity" evidence="1">
    <location>
        <begin position="31"/>
        <end position="46"/>
    </location>
</feature>
<evidence type="ECO:0000313" key="3">
    <source>
        <dbReference type="Proteomes" id="UP000193498"/>
    </source>
</evidence>
<feature type="region of interest" description="Disordered" evidence="1">
    <location>
        <begin position="15"/>
        <end position="46"/>
    </location>
</feature>
<protein>
    <submittedName>
        <fullName evidence="2">Uncharacterized protein</fullName>
    </submittedName>
</protein>
<sequence length="110" mass="12782">MVMFNLFHHLKSQKAKQLRKSSRKHSSDYATVSTMDSSSLNSNSVQSFEAQKMPDIHELEYILESTNRSRYSEQDVHLSMEQELDLEFARLAGLLERGEKQRLTSQDFTP</sequence>
<gene>
    <name evidence="2" type="ORF">K493DRAFT_382247</name>
</gene>
<dbReference type="AlphaFoldDB" id="A0A1Y1XVN4"/>
<name>A0A1Y1XVN4_9FUNG</name>
<proteinExistence type="predicted"/>
<evidence type="ECO:0000313" key="2">
    <source>
        <dbReference type="EMBL" id="ORX89735.1"/>
    </source>
</evidence>
<dbReference type="InParanoid" id="A0A1Y1XVN4"/>
<organism evidence="2 3">
    <name type="scientific">Basidiobolus meristosporus CBS 931.73</name>
    <dbReference type="NCBI Taxonomy" id="1314790"/>
    <lineage>
        <taxon>Eukaryota</taxon>
        <taxon>Fungi</taxon>
        <taxon>Fungi incertae sedis</taxon>
        <taxon>Zoopagomycota</taxon>
        <taxon>Entomophthoromycotina</taxon>
        <taxon>Basidiobolomycetes</taxon>
        <taxon>Basidiobolales</taxon>
        <taxon>Basidiobolaceae</taxon>
        <taxon>Basidiobolus</taxon>
    </lineage>
</organism>
<comment type="caution">
    <text evidence="2">The sequence shown here is derived from an EMBL/GenBank/DDBJ whole genome shotgun (WGS) entry which is preliminary data.</text>
</comment>
<dbReference type="Proteomes" id="UP000193498">
    <property type="component" value="Unassembled WGS sequence"/>
</dbReference>
<keyword evidence="3" id="KW-1185">Reference proteome</keyword>
<evidence type="ECO:0000256" key="1">
    <source>
        <dbReference type="SAM" id="MobiDB-lite"/>
    </source>
</evidence>
<reference evidence="2 3" key="1">
    <citation type="submission" date="2016-07" db="EMBL/GenBank/DDBJ databases">
        <title>Pervasive Adenine N6-methylation of Active Genes in Fungi.</title>
        <authorList>
            <consortium name="DOE Joint Genome Institute"/>
            <person name="Mondo S.J."/>
            <person name="Dannebaum R.O."/>
            <person name="Kuo R.C."/>
            <person name="Labutti K."/>
            <person name="Haridas S."/>
            <person name="Kuo A."/>
            <person name="Salamov A."/>
            <person name="Ahrendt S.R."/>
            <person name="Lipzen A."/>
            <person name="Sullivan W."/>
            <person name="Andreopoulos W.B."/>
            <person name="Clum A."/>
            <person name="Lindquist E."/>
            <person name="Daum C."/>
            <person name="Ramamoorthy G.K."/>
            <person name="Gryganskyi A."/>
            <person name="Culley D."/>
            <person name="Magnuson J.K."/>
            <person name="James T.Y."/>
            <person name="O'Malley M.A."/>
            <person name="Stajich J.E."/>
            <person name="Spatafora J.W."/>
            <person name="Visel A."/>
            <person name="Grigoriev I.V."/>
        </authorList>
    </citation>
    <scope>NUCLEOTIDE SEQUENCE [LARGE SCALE GENOMIC DNA]</scope>
    <source>
        <strain evidence="2 3">CBS 931.73</strain>
    </source>
</reference>
<accession>A0A1Y1XVN4</accession>
<feature type="compositionally biased region" description="Basic residues" evidence="1">
    <location>
        <begin position="15"/>
        <end position="24"/>
    </location>
</feature>
<dbReference type="EMBL" id="MCFE01000426">
    <property type="protein sequence ID" value="ORX89735.1"/>
    <property type="molecule type" value="Genomic_DNA"/>
</dbReference>